<evidence type="ECO:0000313" key="2">
    <source>
        <dbReference type="EMBL" id="VDK19892.1"/>
    </source>
</evidence>
<feature type="region of interest" description="Disordered" evidence="1">
    <location>
        <begin position="24"/>
        <end position="53"/>
    </location>
</feature>
<dbReference type="WBParaSite" id="ASIM_0000250501-mRNA-1">
    <property type="protein sequence ID" value="ASIM_0000250501-mRNA-1"/>
    <property type="gene ID" value="ASIM_0000250501"/>
</dbReference>
<evidence type="ECO:0000313" key="3">
    <source>
        <dbReference type="Proteomes" id="UP000267096"/>
    </source>
</evidence>
<gene>
    <name evidence="2" type="ORF">ASIM_LOCUS2363</name>
</gene>
<dbReference type="OrthoDB" id="10514358at2759"/>
<accession>A0A0M3J4N3</accession>
<organism evidence="4">
    <name type="scientific">Anisakis simplex</name>
    <name type="common">Herring worm</name>
    <dbReference type="NCBI Taxonomy" id="6269"/>
    <lineage>
        <taxon>Eukaryota</taxon>
        <taxon>Metazoa</taxon>
        <taxon>Ecdysozoa</taxon>
        <taxon>Nematoda</taxon>
        <taxon>Chromadorea</taxon>
        <taxon>Rhabditida</taxon>
        <taxon>Spirurina</taxon>
        <taxon>Ascaridomorpha</taxon>
        <taxon>Ascaridoidea</taxon>
        <taxon>Anisakidae</taxon>
        <taxon>Anisakis</taxon>
        <taxon>Anisakis simplex complex</taxon>
    </lineage>
</organism>
<evidence type="ECO:0000313" key="4">
    <source>
        <dbReference type="WBParaSite" id="ASIM_0000250501-mRNA-1"/>
    </source>
</evidence>
<evidence type="ECO:0000256" key="1">
    <source>
        <dbReference type="SAM" id="MobiDB-lite"/>
    </source>
</evidence>
<protein>
    <submittedName>
        <fullName evidence="4">Growth-regulating factor</fullName>
    </submittedName>
</protein>
<reference evidence="2 3" key="2">
    <citation type="submission" date="2018-11" db="EMBL/GenBank/DDBJ databases">
        <authorList>
            <consortium name="Pathogen Informatics"/>
        </authorList>
    </citation>
    <scope>NUCLEOTIDE SEQUENCE [LARGE SCALE GENOMIC DNA]</scope>
</reference>
<keyword evidence="3" id="KW-1185">Reference proteome</keyword>
<dbReference type="EMBL" id="UYRR01003114">
    <property type="protein sequence ID" value="VDK19892.1"/>
    <property type="molecule type" value="Genomic_DNA"/>
</dbReference>
<name>A0A0M3J4N3_ANISI</name>
<reference evidence="4" key="1">
    <citation type="submission" date="2017-02" db="UniProtKB">
        <authorList>
            <consortium name="WormBaseParasite"/>
        </authorList>
    </citation>
    <scope>IDENTIFICATION</scope>
</reference>
<proteinExistence type="predicted"/>
<sequence length="185" mass="19849">MLNHPSANPFAIATSTSTSGLGGSELCSAAIGQPPPAHQHRPQMGSSASSSLLNGASIANPLDSSISTSEAASIASHPTPHDWRKSDEFLQANPWQLMGLMPQQGTAMQQQCAALPPRGGFFGDPSAPLPMRYPGVEENTAKDHVNSTFYQVCPFQAHFSHCSTLFLFSPQWMVFIFQIFGLFSL</sequence>
<dbReference type="AlphaFoldDB" id="A0A0M3J4N3"/>
<dbReference type="Proteomes" id="UP000267096">
    <property type="component" value="Unassembled WGS sequence"/>
</dbReference>